<dbReference type="GO" id="GO:0005975">
    <property type="term" value="P:carbohydrate metabolic process"/>
    <property type="evidence" value="ECO:0007669"/>
    <property type="project" value="InterPro"/>
</dbReference>
<dbReference type="SUPFAM" id="SSF74650">
    <property type="entry name" value="Galactose mutarotase-like"/>
    <property type="match status" value="1"/>
</dbReference>
<dbReference type="RefSeq" id="WP_212188593.1">
    <property type="nucleotide sequence ID" value="NZ_JAGTAR010000004.1"/>
</dbReference>
<evidence type="ECO:0000313" key="3">
    <source>
        <dbReference type="Proteomes" id="UP000679220"/>
    </source>
</evidence>
<dbReference type="AlphaFoldDB" id="A0A941F0P4"/>
<protein>
    <submittedName>
        <fullName evidence="2">DUF4861 family protein</fullName>
    </submittedName>
</protein>
<dbReference type="GO" id="GO:0030246">
    <property type="term" value="F:carbohydrate binding"/>
    <property type="evidence" value="ECO:0007669"/>
    <property type="project" value="InterPro"/>
</dbReference>
<keyword evidence="1" id="KW-0732">Signal</keyword>
<dbReference type="Pfam" id="PF16153">
    <property type="entry name" value="DUF4861"/>
    <property type="match status" value="1"/>
</dbReference>
<dbReference type="PROSITE" id="PS51257">
    <property type="entry name" value="PROKAR_LIPOPROTEIN"/>
    <property type="match status" value="1"/>
</dbReference>
<reference evidence="2" key="1">
    <citation type="journal article" date="2018" name="Int. J. Syst. Evol. Microbiol.">
        <title>Carboxylicivirga sediminis sp. nov., isolated from coastal sediment.</title>
        <authorList>
            <person name="Wang F.Q."/>
            <person name="Ren L.H."/>
            <person name="Zou R.J."/>
            <person name="Sun Y.Z."/>
            <person name="Liu X.J."/>
            <person name="Jiang F."/>
            <person name="Liu L.J."/>
        </authorList>
    </citation>
    <scope>NUCLEOTIDE SEQUENCE</scope>
    <source>
        <strain evidence="2">JR1</strain>
    </source>
</reference>
<dbReference type="InterPro" id="IPR032342">
    <property type="entry name" value="DUF4861"/>
</dbReference>
<gene>
    <name evidence="2" type="ORF">KDU71_03875</name>
</gene>
<evidence type="ECO:0000256" key="1">
    <source>
        <dbReference type="SAM" id="SignalP"/>
    </source>
</evidence>
<sequence length="386" mass="42678">MKQIVLVLSVVVLLVMSSCSRQQLKVTVSNPSDFERNNEMVTVSLVNNKLDGDEFSVKEEGSNQVIKSQLVDSDDDGVADELIFMANLPANASKQFVISIERQTVTDDSIKTFARFAPERTDDFAWENDRVAFRTYGPEAQRMAEAGEPGGTLSSGIDCWLKKVDYSIINKWYQGNVDEPGYYHIDHGEGLDNYHVGPSRGCGGTGVMIDGQLYASKNFTSYKVLNNGPVQSDFVLEYEAYTAKDQLIKETKYVSIALGRNFTKYIIEVEGADTLTVGLTLHDKEGLVSTNESAGWINYHTPHKGEMLSSAIIAQPGYLAGTSIIESDAKDESHALMHLKVIDGKAAFYAGFNWSASKQFSGNDAWEQYLTQQANAMVNPIEIIVR</sequence>
<dbReference type="InterPro" id="IPR011013">
    <property type="entry name" value="Gal_mutarotase_sf_dom"/>
</dbReference>
<proteinExistence type="predicted"/>
<dbReference type="Proteomes" id="UP000679220">
    <property type="component" value="Unassembled WGS sequence"/>
</dbReference>
<feature type="signal peptide" evidence="1">
    <location>
        <begin position="1"/>
        <end position="21"/>
    </location>
</feature>
<dbReference type="GO" id="GO:0003824">
    <property type="term" value="F:catalytic activity"/>
    <property type="evidence" value="ECO:0007669"/>
    <property type="project" value="InterPro"/>
</dbReference>
<comment type="caution">
    <text evidence="2">The sequence shown here is derived from an EMBL/GenBank/DDBJ whole genome shotgun (WGS) entry which is preliminary data.</text>
</comment>
<keyword evidence="3" id="KW-1185">Reference proteome</keyword>
<dbReference type="EMBL" id="JAGTAR010000004">
    <property type="protein sequence ID" value="MBR8534686.1"/>
    <property type="molecule type" value="Genomic_DNA"/>
</dbReference>
<organism evidence="2 3">
    <name type="scientific">Carboxylicivirga sediminis</name>
    <dbReference type="NCBI Taxonomy" id="2006564"/>
    <lineage>
        <taxon>Bacteria</taxon>
        <taxon>Pseudomonadati</taxon>
        <taxon>Bacteroidota</taxon>
        <taxon>Bacteroidia</taxon>
        <taxon>Marinilabiliales</taxon>
        <taxon>Marinilabiliaceae</taxon>
        <taxon>Carboxylicivirga</taxon>
    </lineage>
</organism>
<name>A0A941F0P4_9BACT</name>
<feature type="chain" id="PRO_5037037196" evidence="1">
    <location>
        <begin position="22"/>
        <end position="386"/>
    </location>
</feature>
<accession>A0A941F0P4</accession>
<evidence type="ECO:0000313" key="2">
    <source>
        <dbReference type="EMBL" id="MBR8534686.1"/>
    </source>
</evidence>
<reference evidence="2" key="2">
    <citation type="submission" date="2021-04" db="EMBL/GenBank/DDBJ databases">
        <authorList>
            <person name="Zhang T."/>
            <person name="Zhang Y."/>
            <person name="Lu D."/>
            <person name="Zuo D."/>
            <person name="Du Z."/>
        </authorList>
    </citation>
    <scope>NUCLEOTIDE SEQUENCE</scope>
    <source>
        <strain evidence="2">JR1</strain>
    </source>
</reference>